<keyword evidence="3" id="KW-1185">Reference proteome</keyword>
<protein>
    <submittedName>
        <fullName evidence="2">Uncharacterized protein</fullName>
    </submittedName>
</protein>
<gene>
    <name evidence="2" type="ORF">AB1Y20_000937</name>
</gene>
<feature type="compositionally biased region" description="Basic and acidic residues" evidence="1">
    <location>
        <begin position="83"/>
        <end position="92"/>
    </location>
</feature>
<name>A0AB34KA05_PRYPA</name>
<dbReference type="EMBL" id="JBGBPQ010000001">
    <property type="protein sequence ID" value="KAL1530012.1"/>
    <property type="molecule type" value="Genomic_DNA"/>
</dbReference>
<evidence type="ECO:0000256" key="1">
    <source>
        <dbReference type="SAM" id="MobiDB-lite"/>
    </source>
</evidence>
<accession>A0AB34KA05</accession>
<dbReference type="AlphaFoldDB" id="A0AB34KA05"/>
<comment type="caution">
    <text evidence="2">The sequence shown here is derived from an EMBL/GenBank/DDBJ whole genome shotgun (WGS) entry which is preliminary data.</text>
</comment>
<evidence type="ECO:0000313" key="2">
    <source>
        <dbReference type="EMBL" id="KAL1530012.1"/>
    </source>
</evidence>
<organism evidence="2 3">
    <name type="scientific">Prymnesium parvum</name>
    <name type="common">Toxic golden alga</name>
    <dbReference type="NCBI Taxonomy" id="97485"/>
    <lineage>
        <taxon>Eukaryota</taxon>
        <taxon>Haptista</taxon>
        <taxon>Haptophyta</taxon>
        <taxon>Prymnesiophyceae</taxon>
        <taxon>Prymnesiales</taxon>
        <taxon>Prymnesiaceae</taxon>
        <taxon>Prymnesium</taxon>
    </lineage>
</organism>
<feature type="compositionally biased region" description="Basic and acidic residues" evidence="1">
    <location>
        <begin position="113"/>
        <end position="130"/>
    </location>
</feature>
<evidence type="ECO:0000313" key="3">
    <source>
        <dbReference type="Proteomes" id="UP001515480"/>
    </source>
</evidence>
<feature type="region of interest" description="Disordered" evidence="1">
    <location>
        <begin position="65"/>
        <end position="130"/>
    </location>
</feature>
<dbReference type="Proteomes" id="UP001515480">
    <property type="component" value="Unassembled WGS sequence"/>
</dbReference>
<proteinExistence type="predicted"/>
<reference evidence="2 3" key="1">
    <citation type="journal article" date="2024" name="Science">
        <title>Giant polyketide synthase enzymes in the biosynthesis of giant marine polyether toxins.</title>
        <authorList>
            <person name="Fallon T.R."/>
            <person name="Shende V.V."/>
            <person name="Wierzbicki I.H."/>
            <person name="Pendleton A.L."/>
            <person name="Watervoot N.F."/>
            <person name="Auber R.P."/>
            <person name="Gonzalez D.J."/>
            <person name="Wisecaver J.H."/>
            <person name="Moore B.S."/>
        </authorList>
    </citation>
    <scope>NUCLEOTIDE SEQUENCE [LARGE SCALE GENOMIC DNA]</scope>
    <source>
        <strain evidence="2 3">12B1</strain>
    </source>
</reference>
<sequence>MATARGFRAVGDWLIEAEVATRGYTTRAKEEQRRTAAPAFTGRVRKWQKRQSHVGHMKLVRWERVEEAASAHTDSSSAPNESPRGERKHDVSRAPSDASEAVLPVQKSVSRGEPADHFGAKRFKSEMGSQ</sequence>